<keyword evidence="4" id="KW-1185">Reference proteome</keyword>
<feature type="region of interest" description="Disordered" evidence="1">
    <location>
        <begin position="1"/>
        <end position="26"/>
    </location>
</feature>
<feature type="compositionally biased region" description="Low complexity" evidence="1">
    <location>
        <begin position="8"/>
        <end position="17"/>
    </location>
</feature>
<evidence type="ECO:0000313" key="4">
    <source>
        <dbReference type="Proteomes" id="UP000009170"/>
    </source>
</evidence>
<dbReference type="RefSeq" id="XP_003079979.2">
    <property type="nucleotide sequence ID" value="XM_003079931.2"/>
</dbReference>
<dbReference type="EMBL" id="CAID01000006">
    <property type="protein sequence ID" value="CEF98448.1"/>
    <property type="molecule type" value="Genomic_DNA"/>
</dbReference>
<keyword evidence="2" id="KW-1133">Transmembrane helix</keyword>
<keyword evidence="2" id="KW-0812">Transmembrane</keyword>
<protein>
    <submittedName>
        <fullName evidence="3">Unnamed product</fullName>
    </submittedName>
</protein>
<evidence type="ECO:0000313" key="3">
    <source>
        <dbReference type="EMBL" id="CEF98448.1"/>
    </source>
</evidence>
<sequence length="206" mass="22334">MTARDAEGAATTTTGDDSTTRPDLDARTTRTLDDALETFSTRLLNVRDAALADARRATESAREARRATARAEASGAARARACEERVEACERAVADMRRAFDTSRWVGDSAMKETAAWSTRTNEAFEASATGGKKASSTRLARDAATVLSAVSNAFVRACGAIAALWVLFWLTMAFAVMWDDRRLARDVGQEGWRAFTDQILTLMGP</sequence>
<dbReference type="Proteomes" id="UP000009170">
    <property type="component" value="Unassembled WGS sequence"/>
</dbReference>
<evidence type="ECO:0000256" key="2">
    <source>
        <dbReference type="SAM" id="Phobius"/>
    </source>
</evidence>
<comment type="caution">
    <text evidence="3">The sequence shown here is derived from an EMBL/GenBank/DDBJ whole genome shotgun (WGS) entry which is preliminary data.</text>
</comment>
<reference evidence="3 4" key="2">
    <citation type="journal article" date="2014" name="BMC Genomics">
        <title>An improved genome of the model marine alga Ostreococcus tauri unfolds by assessing Illumina de novo assemblies.</title>
        <authorList>
            <person name="Blanc-Mathieu R."/>
            <person name="Verhelst B."/>
            <person name="Derelle E."/>
            <person name="Rombauts S."/>
            <person name="Bouget F.Y."/>
            <person name="Carre I."/>
            <person name="Chateau A."/>
            <person name="Eyre-Walker A."/>
            <person name="Grimsley N."/>
            <person name="Moreau H."/>
            <person name="Piegu B."/>
            <person name="Rivals E."/>
            <person name="Schackwitz W."/>
            <person name="Van de Peer Y."/>
            <person name="Piganeau G."/>
        </authorList>
    </citation>
    <scope>NUCLEOTIDE SEQUENCE [LARGE SCALE GENOMIC DNA]</scope>
    <source>
        <strain evidence="4">OTTH 0595 / CCAP 157/2 / RCC745</strain>
    </source>
</reference>
<dbReference type="InParanoid" id="A0A090N3N9"/>
<dbReference type="AlphaFoldDB" id="A0A090N3N9"/>
<name>A0A090N3N9_OSTTA</name>
<accession>A0A090N3N9</accession>
<dbReference type="KEGG" id="ota:OT_ostta06g03410"/>
<organism evidence="3 4">
    <name type="scientific">Ostreococcus tauri</name>
    <name type="common">Marine green alga</name>
    <dbReference type="NCBI Taxonomy" id="70448"/>
    <lineage>
        <taxon>Eukaryota</taxon>
        <taxon>Viridiplantae</taxon>
        <taxon>Chlorophyta</taxon>
        <taxon>Mamiellophyceae</taxon>
        <taxon>Mamiellales</taxon>
        <taxon>Bathycoccaceae</taxon>
        <taxon>Ostreococcus</taxon>
    </lineage>
</organism>
<proteinExistence type="predicted"/>
<feature type="transmembrane region" description="Helical" evidence="2">
    <location>
        <begin position="154"/>
        <end position="177"/>
    </location>
</feature>
<dbReference type="GeneID" id="9833333"/>
<keyword evidence="2" id="KW-0472">Membrane</keyword>
<evidence type="ECO:0000256" key="1">
    <source>
        <dbReference type="SAM" id="MobiDB-lite"/>
    </source>
</evidence>
<reference evidence="4" key="1">
    <citation type="journal article" date="2006" name="Proc. Natl. Acad. Sci. U.S.A.">
        <title>Genome analysis of the smallest free-living eukaryote Ostreococcus tauri unveils many unique features.</title>
        <authorList>
            <person name="Derelle E."/>
            <person name="Ferraz C."/>
            <person name="Rombauts S."/>
            <person name="Rouze P."/>
            <person name="Worden A.Z."/>
            <person name="Robbens S."/>
            <person name="Partensky F."/>
            <person name="Degroeve S."/>
            <person name="Echeynie S."/>
            <person name="Cooke R."/>
            <person name="Saeys Y."/>
            <person name="Wuyts J."/>
            <person name="Jabbari K."/>
            <person name="Bowler C."/>
            <person name="Panaud O."/>
            <person name="Piegu B."/>
            <person name="Ball S.G."/>
            <person name="Ral J.-P."/>
            <person name="Bouget F.-Y."/>
            <person name="Piganeau G."/>
            <person name="De Baets B."/>
            <person name="Picard A."/>
            <person name="Delseny M."/>
            <person name="Demaille J."/>
            <person name="Van de Peer Y."/>
            <person name="Moreau H."/>
        </authorList>
    </citation>
    <scope>NUCLEOTIDE SEQUENCE [LARGE SCALE GENOMIC DNA]</scope>
    <source>
        <strain evidence="4">OTTH 0595 / CCAP 157/2 / RCC745</strain>
    </source>
</reference>
<gene>
    <name evidence="3" type="ORF">OT_ostta06g03410</name>
</gene>